<evidence type="ECO:0000313" key="19">
    <source>
        <dbReference type="Proteomes" id="UP000472263"/>
    </source>
</evidence>
<keyword evidence="7 15" id="KW-0812">Transmembrane</keyword>
<evidence type="ECO:0000256" key="13">
    <source>
        <dbReference type="ARBA" id="ARBA00040878"/>
    </source>
</evidence>
<feature type="transmembrane region" description="Helical" evidence="16">
    <location>
        <begin position="152"/>
        <end position="173"/>
    </location>
</feature>
<comment type="subcellular location">
    <subcellularLocation>
        <location evidence="2">Basolateral cell membrane</location>
        <topology evidence="2">Multi-pass membrane protein</topology>
    </subcellularLocation>
    <subcellularLocation>
        <location evidence="1">Cell membrane</location>
        <location evidence="1">Sarcolemma</location>
        <topology evidence="1">Multi-pass membrane protein</topology>
    </subcellularLocation>
</comment>
<dbReference type="GO" id="GO:0042383">
    <property type="term" value="C:sarcolemma"/>
    <property type="evidence" value="ECO:0007669"/>
    <property type="project" value="UniProtKB-SubCell"/>
</dbReference>
<dbReference type="GO" id="GO:0015250">
    <property type="term" value="F:water channel activity"/>
    <property type="evidence" value="ECO:0007669"/>
    <property type="project" value="UniProtKB-ARBA"/>
</dbReference>
<dbReference type="PANTHER" id="PTHR19139">
    <property type="entry name" value="AQUAPORIN TRANSPORTER"/>
    <property type="match status" value="1"/>
</dbReference>
<evidence type="ECO:0000256" key="6">
    <source>
        <dbReference type="ARBA" id="ARBA00022553"/>
    </source>
</evidence>
<reference evidence="18" key="1">
    <citation type="submission" date="2019-06" db="EMBL/GenBank/DDBJ databases">
        <authorList>
            <consortium name="Wellcome Sanger Institute Data Sharing"/>
        </authorList>
    </citation>
    <scope>NUCLEOTIDE SEQUENCE [LARGE SCALE GENOMIC DNA]</scope>
</reference>
<comment type="subunit">
    <text evidence="14">Homotetramer. The tetramers can form oligomeric arrays in membranes. The size of the oligomers differs between tissues and is smaller in skeletal muscle than in brain. Interaction between AQP4 oligomeric arrays in close-by cells can contribute to cell-cell adhesion. Part of a complex containing MLC1, TRPV4, HEPACAM and ATP1B1.</text>
</comment>
<evidence type="ECO:0000256" key="11">
    <source>
        <dbReference type="ARBA" id="ARBA00023180"/>
    </source>
</evidence>
<dbReference type="GO" id="GO:0016323">
    <property type="term" value="C:basolateral plasma membrane"/>
    <property type="evidence" value="ECO:0007669"/>
    <property type="project" value="UniProtKB-SubCell"/>
</dbReference>
<evidence type="ECO:0000256" key="10">
    <source>
        <dbReference type="ARBA" id="ARBA00023136"/>
    </source>
</evidence>
<keyword evidence="4 15" id="KW-0813">Transport</keyword>
<dbReference type="FunFam" id="1.20.1080.10:FF:000009">
    <property type="entry name" value="aquaporin-4 isoform X1"/>
    <property type="match status" value="1"/>
</dbReference>
<dbReference type="PANTHER" id="PTHR19139:SF34">
    <property type="entry name" value="AQUAPORIN-4"/>
    <property type="match status" value="1"/>
</dbReference>
<evidence type="ECO:0000256" key="8">
    <source>
        <dbReference type="ARBA" id="ARBA00022737"/>
    </source>
</evidence>
<dbReference type="GeneTree" id="ENSGT00940000156037"/>
<keyword evidence="6" id="KW-0597">Phosphoprotein</keyword>
<evidence type="ECO:0000256" key="12">
    <source>
        <dbReference type="ARBA" id="ARBA00034651"/>
    </source>
</evidence>
<keyword evidence="8" id="KW-0677">Repeat</keyword>
<comment type="catalytic activity">
    <reaction evidence="12">
        <text>H2O(in) = H2O(out)</text>
        <dbReference type="Rhea" id="RHEA:29667"/>
        <dbReference type="ChEBI" id="CHEBI:15377"/>
    </reaction>
</comment>
<organism evidence="18 19">
    <name type="scientific">Myripristis murdjan</name>
    <name type="common">pinecone soldierfish</name>
    <dbReference type="NCBI Taxonomy" id="586833"/>
    <lineage>
        <taxon>Eukaryota</taxon>
        <taxon>Metazoa</taxon>
        <taxon>Chordata</taxon>
        <taxon>Craniata</taxon>
        <taxon>Vertebrata</taxon>
        <taxon>Euteleostomi</taxon>
        <taxon>Actinopterygii</taxon>
        <taxon>Neopterygii</taxon>
        <taxon>Teleostei</taxon>
        <taxon>Neoteleostei</taxon>
        <taxon>Acanthomorphata</taxon>
        <taxon>Holocentriformes</taxon>
        <taxon>Holocentridae</taxon>
        <taxon>Myripristis</taxon>
    </lineage>
</organism>
<keyword evidence="10 16" id="KW-0472">Membrane</keyword>
<keyword evidence="5" id="KW-1003">Cell membrane</keyword>
<dbReference type="Pfam" id="PF00230">
    <property type="entry name" value="MIP"/>
    <property type="match status" value="1"/>
</dbReference>
<evidence type="ECO:0000256" key="17">
    <source>
        <dbReference type="SAM" id="SignalP"/>
    </source>
</evidence>
<comment type="similarity">
    <text evidence="3 15">Belongs to the MIP/aquaporin (TC 1.A.8) family.</text>
</comment>
<evidence type="ECO:0000256" key="5">
    <source>
        <dbReference type="ARBA" id="ARBA00022475"/>
    </source>
</evidence>
<feature type="transmembrane region" description="Helical" evidence="16">
    <location>
        <begin position="108"/>
        <end position="131"/>
    </location>
</feature>
<gene>
    <name evidence="18" type="primary">AQP4</name>
    <name evidence="18" type="synonym">LOC115358248</name>
</gene>
<dbReference type="PRINTS" id="PR02016">
    <property type="entry name" value="AQUAPORIN4"/>
</dbReference>
<dbReference type="NCBIfam" id="TIGR00861">
    <property type="entry name" value="MIP"/>
    <property type="match status" value="1"/>
</dbReference>
<dbReference type="InParanoid" id="A0A667X9J3"/>
<keyword evidence="19" id="KW-1185">Reference proteome</keyword>
<sequence>MLTCCVCSSSLLSSPLCFLSSLGPRSRTCWSRCVFPCREKPCNIRLPSCCTRDKAMTAFKGIWTQEFWRCVGAEFLATLLFVLLSVGSTVDWGAVQQQPGPPDPPDPVLISLCFGLSIATLVQCFGHVSGAHINPAVTAAMVVTRKLTLAKAVFYLLAQCLGAVVGAAILYGVTPALVRGGMGVNTVNAGISVGHALVVELFITFQLVFTVFATCDAKRSDLSGSSALAIGLSVCIGHMFAIPYTGASMNPARSFGPAMVTWNWENHWVYWVGPVLGGTVAAALYEYLFCPDPELKKRYSEAFSKTPFTSATKYREVQAAAKEPLFTVMDVERAERKERESSGLLPRL</sequence>
<evidence type="ECO:0000256" key="16">
    <source>
        <dbReference type="SAM" id="Phobius"/>
    </source>
</evidence>
<dbReference type="PRINTS" id="PR00783">
    <property type="entry name" value="MINTRINSICP"/>
</dbReference>
<feature type="transmembrane region" description="Helical" evidence="16">
    <location>
        <begin position="227"/>
        <end position="247"/>
    </location>
</feature>
<feature type="transmembrane region" description="Helical" evidence="16">
    <location>
        <begin position="193"/>
        <end position="215"/>
    </location>
</feature>
<evidence type="ECO:0000256" key="3">
    <source>
        <dbReference type="ARBA" id="ARBA00006175"/>
    </source>
</evidence>
<keyword evidence="9 16" id="KW-1133">Transmembrane helix</keyword>
<evidence type="ECO:0000256" key="7">
    <source>
        <dbReference type="ARBA" id="ARBA00022692"/>
    </source>
</evidence>
<keyword evidence="17" id="KW-0732">Signal</keyword>
<dbReference type="AlphaFoldDB" id="A0A667X9J3"/>
<dbReference type="InterPro" id="IPR023271">
    <property type="entry name" value="Aquaporin-like"/>
</dbReference>
<protein>
    <recommendedName>
        <fullName evidence="13">Aquaporin-4</fullName>
    </recommendedName>
</protein>
<feature type="signal peptide" evidence="17">
    <location>
        <begin position="1"/>
        <end position="19"/>
    </location>
</feature>
<reference evidence="18" key="3">
    <citation type="submission" date="2025-09" db="UniProtKB">
        <authorList>
            <consortium name="Ensembl"/>
        </authorList>
    </citation>
    <scope>IDENTIFICATION</scope>
</reference>
<evidence type="ECO:0000256" key="2">
    <source>
        <dbReference type="ARBA" id="ARBA00004554"/>
    </source>
</evidence>
<feature type="transmembrane region" description="Helical" evidence="16">
    <location>
        <begin position="267"/>
        <end position="288"/>
    </location>
</feature>
<dbReference type="Ensembl" id="ENSMMDT00005005701.1">
    <property type="protein sequence ID" value="ENSMMDP00005005551.1"/>
    <property type="gene ID" value="ENSMMDG00005002791.1"/>
</dbReference>
<evidence type="ECO:0000256" key="1">
    <source>
        <dbReference type="ARBA" id="ARBA00004415"/>
    </source>
</evidence>
<dbReference type="InterPro" id="IPR034294">
    <property type="entry name" value="Aquaporin_transptr"/>
</dbReference>
<dbReference type="CDD" id="cd00333">
    <property type="entry name" value="MIP"/>
    <property type="match status" value="1"/>
</dbReference>
<reference evidence="18" key="2">
    <citation type="submission" date="2025-08" db="UniProtKB">
        <authorList>
            <consortium name="Ensembl"/>
        </authorList>
    </citation>
    <scope>IDENTIFICATION</scope>
</reference>
<dbReference type="GO" id="GO:0009992">
    <property type="term" value="P:intracellular water homeostasis"/>
    <property type="evidence" value="ECO:0007669"/>
    <property type="project" value="UniProtKB-ARBA"/>
</dbReference>
<feature type="chain" id="PRO_5025693711" description="Aquaporin-4" evidence="17">
    <location>
        <begin position="20"/>
        <end position="348"/>
    </location>
</feature>
<evidence type="ECO:0000256" key="15">
    <source>
        <dbReference type="RuleBase" id="RU000477"/>
    </source>
</evidence>
<dbReference type="InterPro" id="IPR000425">
    <property type="entry name" value="MIP"/>
</dbReference>
<evidence type="ECO:0000313" key="18">
    <source>
        <dbReference type="Ensembl" id="ENSMMDP00005005551.1"/>
    </source>
</evidence>
<name>A0A667X9J3_9TELE</name>
<evidence type="ECO:0000256" key="14">
    <source>
        <dbReference type="ARBA" id="ARBA00046979"/>
    </source>
</evidence>
<feature type="transmembrane region" description="Helical" evidence="16">
    <location>
        <begin position="67"/>
        <end position="88"/>
    </location>
</feature>
<dbReference type="Proteomes" id="UP000472263">
    <property type="component" value="Chromosome 4"/>
</dbReference>
<keyword evidence="11" id="KW-0325">Glycoprotein</keyword>
<proteinExistence type="inferred from homology"/>
<evidence type="ECO:0000256" key="9">
    <source>
        <dbReference type="ARBA" id="ARBA00022989"/>
    </source>
</evidence>
<evidence type="ECO:0000256" key="4">
    <source>
        <dbReference type="ARBA" id="ARBA00022448"/>
    </source>
</evidence>
<dbReference type="Gene3D" id="1.20.1080.10">
    <property type="entry name" value="Glycerol uptake facilitator protein"/>
    <property type="match status" value="1"/>
</dbReference>
<dbReference type="SUPFAM" id="SSF81338">
    <property type="entry name" value="Aquaporin-like"/>
    <property type="match status" value="1"/>
</dbReference>
<accession>A0A667X9J3</accession>